<dbReference type="GO" id="GO:0015031">
    <property type="term" value="P:protein transport"/>
    <property type="evidence" value="ECO:0007669"/>
    <property type="project" value="UniProtKB-KW"/>
</dbReference>
<keyword evidence="7 11" id="KW-1133">Transmembrane helix</keyword>
<evidence type="ECO:0000256" key="7">
    <source>
        <dbReference type="ARBA" id="ARBA00022989"/>
    </source>
</evidence>
<evidence type="ECO:0000256" key="9">
    <source>
        <dbReference type="ARBA" id="ARBA00023136"/>
    </source>
</evidence>
<dbReference type="AlphaFoldDB" id="A0A7J7M2B5"/>
<proteinExistence type="inferred from homology"/>
<dbReference type="Proteomes" id="UP000541444">
    <property type="component" value="Unassembled WGS sequence"/>
</dbReference>
<evidence type="ECO:0000313" key="14">
    <source>
        <dbReference type="Proteomes" id="UP000541444"/>
    </source>
</evidence>
<evidence type="ECO:0000256" key="5">
    <source>
        <dbReference type="ARBA" id="ARBA00022692"/>
    </source>
</evidence>
<comment type="similarity">
    <text evidence="3 10">Belongs to the SecY/SEC61-alpha family.</text>
</comment>
<organism evidence="13 14">
    <name type="scientific">Kingdonia uniflora</name>
    <dbReference type="NCBI Taxonomy" id="39325"/>
    <lineage>
        <taxon>Eukaryota</taxon>
        <taxon>Viridiplantae</taxon>
        <taxon>Streptophyta</taxon>
        <taxon>Embryophyta</taxon>
        <taxon>Tracheophyta</taxon>
        <taxon>Spermatophyta</taxon>
        <taxon>Magnoliopsida</taxon>
        <taxon>Ranunculales</taxon>
        <taxon>Circaeasteraceae</taxon>
        <taxon>Kingdonia</taxon>
    </lineage>
</organism>
<dbReference type="Pfam" id="PF00344">
    <property type="entry name" value="SecY"/>
    <property type="match status" value="1"/>
</dbReference>
<evidence type="ECO:0000259" key="12">
    <source>
        <dbReference type="Pfam" id="PF10559"/>
    </source>
</evidence>
<dbReference type="PANTHER" id="PTHR10906">
    <property type="entry name" value="SECY/SEC61-ALPHA FAMILY MEMBER"/>
    <property type="match status" value="1"/>
</dbReference>
<dbReference type="InterPro" id="IPR002208">
    <property type="entry name" value="SecY/SEC61-alpha"/>
</dbReference>
<evidence type="ECO:0000256" key="8">
    <source>
        <dbReference type="ARBA" id="ARBA00023010"/>
    </source>
</evidence>
<comment type="subcellular location">
    <subcellularLocation>
        <location evidence="1">Endomembrane system</location>
        <topology evidence="1">Multi-pass membrane protein</topology>
    </subcellularLocation>
    <subcellularLocation>
        <location evidence="2">Plastid</location>
        <location evidence="2">Chloroplast thylakoid membrane</location>
        <topology evidence="2">Multi-pass membrane protein</topology>
    </subcellularLocation>
</comment>
<protein>
    <recommendedName>
        <fullName evidence="12">Translocon Sec61/SecY plug domain-containing protein</fullName>
    </recommendedName>
</protein>
<feature type="domain" description="Translocon Sec61/SecY plug" evidence="12">
    <location>
        <begin position="363"/>
        <end position="389"/>
    </location>
</feature>
<evidence type="ECO:0000256" key="11">
    <source>
        <dbReference type="SAM" id="Phobius"/>
    </source>
</evidence>
<dbReference type="InterPro" id="IPR019561">
    <property type="entry name" value="Translocon_Sec61/SecY_plug_dom"/>
</dbReference>
<comment type="caution">
    <text evidence="13">The sequence shown here is derived from an EMBL/GenBank/DDBJ whole genome shotgun (WGS) entry which is preliminary data.</text>
</comment>
<evidence type="ECO:0000256" key="1">
    <source>
        <dbReference type="ARBA" id="ARBA00004127"/>
    </source>
</evidence>
<evidence type="ECO:0000256" key="6">
    <source>
        <dbReference type="ARBA" id="ARBA00022927"/>
    </source>
</evidence>
<evidence type="ECO:0000256" key="4">
    <source>
        <dbReference type="ARBA" id="ARBA00022448"/>
    </source>
</evidence>
<keyword evidence="9 11" id="KW-0472">Membrane</keyword>
<keyword evidence="8" id="KW-0811">Translocation</keyword>
<dbReference type="SUPFAM" id="SSF103491">
    <property type="entry name" value="Preprotein translocase SecY subunit"/>
    <property type="match status" value="1"/>
</dbReference>
<keyword evidence="4" id="KW-0813">Transport</keyword>
<gene>
    <name evidence="13" type="ORF">GIB67_009622</name>
</gene>
<dbReference type="GO" id="GO:0009535">
    <property type="term" value="C:chloroplast thylakoid membrane"/>
    <property type="evidence" value="ECO:0007669"/>
    <property type="project" value="UniProtKB-SubCell"/>
</dbReference>
<dbReference type="InterPro" id="IPR023201">
    <property type="entry name" value="SecY_dom_sf"/>
</dbReference>
<dbReference type="Pfam" id="PF10559">
    <property type="entry name" value="Plug_translocon"/>
    <property type="match status" value="1"/>
</dbReference>
<keyword evidence="14" id="KW-1185">Reference proteome</keyword>
<keyword evidence="6" id="KW-0653">Protein transport</keyword>
<evidence type="ECO:0000313" key="13">
    <source>
        <dbReference type="EMBL" id="KAF6149003.1"/>
    </source>
</evidence>
<evidence type="ECO:0000256" key="2">
    <source>
        <dbReference type="ARBA" id="ARBA00004454"/>
    </source>
</evidence>
<feature type="transmembrane region" description="Helical" evidence="11">
    <location>
        <begin position="436"/>
        <end position="455"/>
    </location>
</feature>
<reference evidence="13 14" key="1">
    <citation type="journal article" date="2020" name="IScience">
        <title>Genome Sequencing of the Endangered Kingdonia uniflora (Circaeasteraceae, Ranunculales) Reveals Potential Mechanisms of Evolutionary Specialization.</title>
        <authorList>
            <person name="Sun Y."/>
            <person name="Deng T."/>
            <person name="Zhang A."/>
            <person name="Moore M.J."/>
            <person name="Landis J.B."/>
            <person name="Lin N."/>
            <person name="Zhang H."/>
            <person name="Zhang X."/>
            <person name="Huang J."/>
            <person name="Zhang X."/>
            <person name="Sun H."/>
            <person name="Wang H."/>
        </authorList>
    </citation>
    <scope>NUCLEOTIDE SEQUENCE [LARGE SCALE GENOMIC DNA]</scope>
    <source>
        <strain evidence="13">TB1705</strain>
        <tissue evidence="13">Leaf</tissue>
    </source>
</reference>
<dbReference type="PROSITE" id="PS00755">
    <property type="entry name" value="SECY_1"/>
    <property type="match status" value="1"/>
</dbReference>
<dbReference type="Gene3D" id="1.10.3370.10">
    <property type="entry name" value="SecY subunit domain"/>
    <property type="match status" value="1"/>
</dbReference>
<evidence type="ECO:0000256" key="10">
    <source>
        <dbReference type="RuleBase" id="RU004349"/>
    </source>
</evidence>
<keyword evidence="5 11" id="KW-0812">Transmembrane</keyword>
<dbReference type="InterPro" id="IPR030659">
    <property type="entry name" value="SecY_CS"/>
</dbReference>
<accession>A0A7J7M2B5</accession>
<name>A0A7J7M2B5_9MAGN</name>
<feature type="transmembrane region" description="Helical" evidence="11">
    <location>
        <begin position="461"/>
        <end position="480"/>
    </location>
</feature>
<evidence type="ECO:0000256" key="3">
    <source>
        <dbReference type="ARBA" id="ARBA00005751"/>
    </source>
</evidence>
<dbReference type="EMBL" id="JACGCM010001816">
    <property type="protein sequence ID" value="KAF6149003.1"/>
    <property type="molecule type" value="Genomic_DNA"/>
</dbReference>
<sequence>MTGVIARASYFKNAPILVRAFLLQKMTSIKARTSYFKDTLSLASTFLLQKMIGVIAKTSYFKDAPRLVSALFLQKMTGGIVKTSYFKDAPSLVSAFLLQKMTGVIARTSYFKDVPSLVNAFLLQKMIGVIARTSYFKDAPSLVSAFLLQKITGVIARMSYFKDAPSLVSTFLLQKMTGVIEKASYFKDAPSLVSAFLLKRIHTSGYVHPEGVLFYLVSLYVVCSCSRRGPLGGPAGVYWPLNEPQVTGQMWCSRVSGYFLSKASHSLEPGKQAPIKARQEVDASTRSMRGELTLKLREKRSQARDFRTRQGPRRTRLRGIYGTGVHLSDVGGRDCIGTWRDVDSDPSNWKSPQFFPGSSSGPLPLNGIHSTTGADPFYWTRAILASSRGTVMELGMTPIITSGLVIQLLQVSKLIKVDNNVREDRKLLSGAQKLSILIAIGSTAAYILCGMYGSINQLGVGNAILIIVQLLFSSINMMCLDEFL</sequence>
<dbReference type="GO" id="GO:0012505">
    <property type="term" value="C:endomembrane system"/>
    <property type="evidence" value="ECO:0007669"/>
    <property type="project" value="UniProtKB-SubCell"/>
</dbReference>